<dbReference type="PROSITE" id="PS50071">
    <property type="entry name" value="HOMEOBOX_2"/>
    <property type="match status" value="1"/>
</dbReference>
<dbReference type="FunFam" id="3.30.530.20:FF:000020">
    <property type="entry name" value="homeobox-leucine zipper protein ATHB-15"/>
    <property type="match status" value="1"/>
</dbReference>
<dbReference type="InterPro" id="IPR002913">
    <property type="entry name" value="START_lipid-bd_dom"/>
</dbReference>
<dbReference type="Pfam" id="PF08670">
    <property type="entry name" value="MEKHLA"/>
    <property type="match status" value="1"/>
</dbReference>
<evidence type="ECO:0000256" key="1">
    <source>
        <dbReference type="ARBA" id="ARBA00004123"/>
    </source>
</evidence>
<dbReference type="SUPFAM" id="SSF55961">
    <property type="entry name" value="Bet v1-like"/>
    <property type="match status" value="2"/>
</dbReference>
<dbReference type="InterPro" id="IPR013978">
    <property type="entry name" value="MEKHLA"/>
</dbReference>
<evidence type="ECO:0000256" key="10">
    <source>
        <dbReference type="PROSITE-ProRule" id="PRU00108"/>
    </source>
</evidence>
<evidence type="ECO:0000313" key="16">
    <source>
        <dbReference type="Proteomes" id="UP000327013"/>
    </source>
</evidence>
<keyword evidence="4" id="KW-0805">Transcription regulation</keyword>
<keyword evidence="16" id="KW-1185">Reference proteome</keyword>
<keyword evidence="3" id="KW-0221">Differentiation</keyword>
<feature type="compositionally biased region" description="Polar residues" evidence="12">
    <location>
        <begin position="109"/>
        <end position="128"/>
    </location>
</feature>
<evidence type="ECO:0000259" key="13">
    <source>
        <dbReference type="PROSITE" id="PS50071"/>
    </source>
</evidence>
<dbReference type="GO" id="GO:0010014">
    <property type="term" value="P:meristem initiation"/>
    <property type="evidence" value="ECO:0007669"/>
    <property type="project" value="UniProtKB-ARBA"/>
</dbReference>
<dbReference type="PROSITE" id="PS50848">
    <property type="entry name" value="START"/>
    <property type="match status" value="1"/>
</dbReference>
<dbReference type="FunFam" id="1.10.10.60:FF:000197">
    <property type="entry name" value="Homeobox-leucine zipper protein REVOLUTA"/>
    <property type="match status" value="1"/>
</dbReference>
<evidence type="ECO:0000313" key="15">
    <source>
        <dbReference type="EMBL" id="KAE7996072.1"/>
    </source>
</evidence>
<dbReference type="InterPro" id="IPR009057">
    <property type="entry name" value="Homeodomain-like_sf"/>
</dbReference>
<dbReference type="CDD" id="cd08875">
    <property type="entry name" value="START_ArGLABRA2_like"/>
    <property type="match status" value="1"/>
</dbReference>
<dbReference type="Proteomes" id="UP000327013">
    <property type="component" value="Chromosome 1"/>
</dbReference>
<dbReference type="GO" id="GO:0030154">
    <property type="term" value="P:cell differentiation"/>
    <property type="evidence" value="ECO:0007669"/>
    <property type="project" value="UniProtKB-KW"/>
</dbReference>
<keyword evidence="8" id="KW-0804">Transcription</keyword>
<reference evidence="15 16" key="1">
    <citation type="submission" date="2019-06" db="EMBL/GenBank/DDBJ databases">
        <title>A chromosomal-level reference genome of Carpinus fangiana (Coryloideae, Betulaceae).</title>
        <authorList>
            <person name="Yang X."/>
            <person name="Wang Z."/>
            <person name="Zhang L."/>
            <person name="Hao G."/>
            <person name="Liu J."/>
            <person name="Yang Y."/>
        </authorList>
    </citation>
    <scope>NUCLEOTIDE SEQUENCE [LARGE SCALE GENOMIC DNA]</scope>
    <source>
        <strain evidence="15">Cfa_2016G</strain>
        <tissue evidence="15">Leaf</tissue>
    </source>
</reference>
<evidence type="ECO:0000256" key="12">
    <source>
        <dbReference type="SAM" id="MobiDB-lite"/>
    </source>
</evidence>
<proteinExistence type="inferred from homology"/>
<evidence type="ECO:0000259" key="14">
    <source>
        <dbReference type="PROSITE" id="PS50848"/>
    </source>
</evidence>
<dbReference type="InterPro" id="IPR001356">
    <property type="entry name" value="HD"/>
</dbReference>
<dbReference type="Pfam" id="PF01852">
    <property type="entry name" value="START"/>
    <property type="match status" value="1"/>
</dbReference>
<gene>
    <name evidence="15" type="ORF">FH972_000821</name>
</gene>
<keyword evidence="9 10" id="KW-0539">Nucleus</keyword>
<dbReference type="GO" id="GO:0003700">
    <property type="term" value="F:DNA-binding transcription factor activity"/>
    <property type="evidence" value="ECO:0007669"/>
    <property type="project" value="InterPro"/>
</dbReference>
<dbReference type="AlphaFoldDB" id="A0A5N6Q9W7"/>
<keyword evidence="5" id="KW-0175">Coiled coil</keyword>
<sequence length="833" mass="91236">MDTSKYVRYTPEQVEALERVYSECPKPSSLRRQQLIRECPILSNIEPKQIKVWFQNRRCREKQRKEASRLQTVNRKLTAMNKLLMEENDRLQKQVSHLVYENGYMKQQLHSASGTTTDNSCESVVMSGQPQQQQNPTPQHPQRDANNPAGLLAIAEEALAEFLSKATGTAVDWVQMIGMKPGPDSIGIVAVSRNCSGVAARACGLVSLEPTKVAEILKDRPSWFRDCRCLDVLSVIPTGSGGTIELIYMQTYAPTTLAAARDYWTLRYTTSLEDGSLVMCERSLTSSTGGPAGPPNTCFVRAEMLPSGYLIRPCEGGGSIIHIVDHVDLDAWSVPEVLRPLYESSKILAQKMTIAGLRHIRQIAQETSGEIQYGGGRQPAVLRTFSQRLCRGFNDAVNGFADDGWSLMGSDGVEDVTIMINSSPNKFLGSQYGTSMFSTFGGGVLCAKASMLLQNVPPALLVRFLREHRSEWADYGVDAYSAACLKASPYAVPCARPGGFPGSQVILPLAHTVEHEEFLEVVRLEGHAFSPEDVALARDMYLLQLCSGVDENAIGACAQLVFAPIDESFADDAPLLPSGFRVIPLDPKTDGPAATRTLDLASTLEVGAGGARPDGEADPNSYNLRSVLTIAFQFTFENHLRENVAAMARQYVRSVVGSVQRVAMAISPSRLGSHMGPKPLPGSPEALTLARWICRSYRIHTGGELFRVDSQAGDAILKQLWHHSDAILCCSVKTNASPVFTFANQAGLDMLETTLVALQDIMLDKILDEAGRKILCSEFSKIMQQGFAYLPAGICVSSMGRPVSYEQAVAWKVLNDDDSNHCLAFMFINWSFV</sequence>
<dbReference type="OrthoDB" id="125004at2759"/>
<evidence type="ECO:0008006" key="17">
    <source>
        <dbReference type="Google" id="ProtNLM"/>
    </source>
</evidence>
<dbReference type="Gene3D" id="1.10.10.60">
    <property type="entry name" value="Homeodomain-like"/>
    <property type="match status" value="1"/>
</dbReference>
<evidence type="ECO:0000256" key="11">
    <source>
        <dbReference type="RuleBase" id="RU000682"/>
    </source>
</evidence>
<evidence type="ECO:0000256" key="7">
    <source>
        <dbReference type="ARBA" id="ARBA00023155"/>
    </source>
</evidence>
<dbReference type="PANTHER" id="PTHR45950">
    <property type="entry name" value="HOMEOBOX-LEUCINE ZIPPER PROTEIN ATHB-14"/>
    <property type="match status" value="1"/>
</dbReference>
<dbReference type="Pfam" id="PF00046">
    <property type="entry name" value="Homeodomain"/>
    <property type="match status" value="1"/>
</dbReference>
<accession>A0A5N6Q9W7</accession>
<feature type="region of interest" description="Disordered" evidence="12">
    <location>
        <begin position="109"/>
        <end position="146"/>
    </location>
</feature>
<evidence type="ECO:0000256" key="8">
    <source>
        <dbReference type="ARBA" id="ARBA00023163"/>
    </source>
</evidence>
<keyword evidence="7 10" id="KW-0371">Homeobox</keyword>
<dbReference type="Gene3D" id="3.30.530.20">
    <property type="match status" value="1"/>
</dbReference>
<evidence type="ECO:0000256" key="6">
    <source>
        <dbReference type="ARBA" id="ARBA00023125"/>
    </source>
</evidence>
<name>A0A5N6Q9W7_9ROSI</name>
<evidence type="ECO:0000256" key="4">
    <source>
        <dbReference type="ARBA" id="ARBA00023015"/>
    </source>
</evidence>
<dbReference type="PANTHER" id="PTHR45950:SF7">
    <property type="entry name" value="HOMEOBOX-LEUCINE ZIPPER PROTEIN ATHB-14"/>
    <property type="match status" value="1"/>
</dbReference>
<feature type="domain" description="Homeobox" evidence="13">
    <location>
        <begin position="1"/>
        <end position="64"/>
    </location>
</feature>
<dbReference type="CDD" id="cd00086">
    <property type="entry name" value="homeodomain"/>
    <property type="match status" value="1"/>
</dbReference>
<evidence type="ECO:0000256" key="2">
    <source>
        <dbReference type="ARBA" id="ARBA00010338"/>
    </source>
</evidence>
<dbReference type="InterPro" id="IPR044830">
    <property type="entry name" value="HD-Zip_III"/>
</dbReference>
<dbReference type="GO" id="GO:0003677">
    <property type="term" value="F:DNA binding"/>
    <property type="evidence" value="ECO:0007669"/>
    <property type="project" value="UniProtKB-UniRule"/>
</dbReference>
<dbReference type="InterPro" id="IPR023393">
    <property type="entry name" value="START-like_dom_sf"/>
</dbReference>
<dbReference type="EMBL" id="CM017321">
    <property type="protein sequence ID" value="KAE7996072.1"/>
    <property type="molecule type" value="Genomic_DNA"/>
</dbReference>
<comment type="subcellular location">
    <subcellularLocation>
        <location evidence="1 10 11">Nucleus</location>
    </subcellularLocation>
</comment>
<dbReference type="GO" id="GO:0008289">
    <property type="term" value="F:lipid binding"/>
    <property type="evidence" value="ECO:0007669"/>
    <property type="project" value="InterPro"/>
</dbReference>
<evidence type="ECO:0000256" key="9">
    <source>
        <dbReference type="ARBA" id="ARBA00023242"/>
    </source>
</evidence>
<keyword evidence="6 10" id="KW-0238">DNA-binding</keyword>
<dbReference type="CDD" id="cd14686">
    <property type="entry name" value="bZIP"/>
    <property type="match status" value="1"/>
</dbReference>
<feature type="domain" description="START" evidence="14">
    <location>
        <begin position="144"/>
        <end position="345"/>
    </location>
</feature>
<evidence type="ECO:0000256" key="3">
    <source>
        <dbReference type="ARBA" id="ARBA00022782"/>
    </source>
</evidence>
<dbReference type="SMART" id="SM00389">
    <property type="entry name" value="HOX"/>
    <property type="match status" value="1"/>
</dbReference>
<comment type="similarity">
    <text evidence="2">Belongs to the HD-ZIP homeobox family. Class III subfamily.</text>
</comment>
<protein>
    <recommendedName>
        <fullName evidence="17">Homeobox domain-containing protein</fullName>
    </recommendedName>
</protein>
<evidence type="ECO:0000256" key="5">
    <source>
        <dbReference type="ARBA" id="ARBA00023054"/>
    </source>
</evidence>
<dbReference type="SMART" id="SM00234">
    <property type="entry name" value="START"/>
    <property type="match status" value="1"/>
</dbReference>
<dbReference type="SUPFAM" id="SSF46689">
    <property type="entry name" value="Homeodomain-like"/>
    <property type="match status" value="1"/>
</dbReference>
<dbReference type="GO" id="GO:0005634">
    <property type="term" value="C:nucleus"/>
    <property type="evidence" value="ECO:0007669"/>
    <property type="project" value="UniProtKB-SubCell"/>
</dbReference>
<organism evidence="15 16">
    <name type="scientific">Carpinus fangiana</name>
    <dbReference type="NCBI Taxonomy" id="176857"/>
    <lineage>
        <taxon>Eukaryota</taxon>
        <taxon>Viridiplantae</taxon>
        <taxon>Streptophyta</taxon>
        <taxon>Embryophyta</taxon>
        <taxon>Tracheophyta</taxon>
        <taxon>Spermatophyta</taxon>
        <taxon>Magnoliopsida</taxon>
        <taxon>eudicotyledons</taxon>
        <taxon>Gunneridae</taxon>
        <taxon>Pentapetalae</taxon>
        <taxon>rosids</taxon>
        <taxon>fabids</taxon>
        <taxon>Fagales</taxon>
        <taxon>Betulaceae</taxon>
        <taxon>Carpinus</taxon>
    </lineage>
</organism>
<feature type="DNA-binding region" description="Homeobox" evidence="10">
    <location>
        <begin position="3"/>
        <end position="65"/>
    </location>
</feature>